<comment type="caution">
    <text evidence="9">The sequence shown here is derived from an EMBL/GenBank/DDBJ whole genome shotgun (WGS) entry which is preliminary data.</text>
</comment>
<evidence type="ECO:0000313" key="10">
    <source>
        <dbReference type="Proteomes" id="UP001634007"/>
    </source>
</evidence>
<dbReference type="SUPFAM" id="SSF46689">
    <property type="entry name" value="Homeodomain-like"/>
    <property type="match status" value="1"/>
</dbReference>
<organism evidence="9 10">
    <name type="scientific">Eucalyptus globulus</name>
    <name type="common">Tasmanian blue gum</name>
    <dbReference type="NCBI Taxonomy" id="34317"/>
    <lineage>
        <taxon>Eukaryota</taxon>
        <taxon>Viridiplantae</taxon>
        <taxon>Streptophyta</taxon>
        <taxon>Embryophyta</taxon>
        <taxon>Tracheophyta</taxon>
        <taxon>Spermatophyta</taxon>
        <taxon>Magnoliopsida</taxon>
        <taxon>eudicotyledons</taxon>
        <taxon>Gunneridae</taxon>
        <taxon>Pentapetalae</taxon>
        <taxon>rosids</taxon>
        <taxon>malvids</taxon>
        <taxon>Myrtales</taxon>
        <taxon>Myrtaceae</taxon>
        <taxon>Myrtoideae</taxon>
        <taxon>Eucalypteae</taxon>
        <taxon>Eucalyptus</taxon>
    </lineage>
</organism>
<dbReference type="GO" id="GO:0005634">
    <property type="term" value="C:nucleus"/>
    <property type="evidence" value="ECO:0007669"/>
    <property type="project" value="UniProtKB-SubCell"/>
</dbReference>
<feature type="region of interest" description="Disordered" evidence="6">
    <location>
        <begin position="118"/>
        <end position="173"/>
    </location>
</feature>
<name>A0ABD3JD37_EUCGL</name>
<evidence type="ECO:0000256" key="2">
    <source>
        <dbReference type="ARBA" id="ARBA00023015"/>
    </source>
</evidence>
<evidence type="ECO:0000256" key="1">
    <source>
        <dbReference type="ARBA" id="ARBA00004123"/>
    </source>
</evidence>
<evidence type="ECO:0000256" key="3">
    <source>
        <dbReference type="ARBA" id="ARBA00023125"/>
    </source>
</evidence>
<dbReference type="InterPro" id="IPR015495">
    <property type="entry name" value="Myb_TF_plants"/>
</dbReference>
<dbReference type="InterPro" id="IPR017930">
    <property type="entry name" value="Myb_dom"/>
</dbReference>
<feature type="compositionally biased region" description="Polar residues" evidence="6">
    <location>
        <begin position="118"/>
        <end position="140"/>
    </location>
</feature>
<evidence type="ECO:0000259" key="8">
    <source>
        <dbReference type="PROSITE" id="PS51294"/>
    </source>
</evidence>
<dbReference type="PANTHER" id="PTHR10641">
    <property type="entry name" value="MYB FAMILY TRANSCRIPTION FACTOR"/>
    <property type="match status" value="1"/>
</dbReference>
<evidence type="ECO:0000256" key="4">
    <source>
        <dbReference type="ARBA" id="ARBA00023163"/>
    </source>
</evidence>
<dbReference type="Proteomes" id="UP001634007">
    <property type="component" value="Unassembled WGS sequence"/>
</dbReference>
<comment type="subcellular location">
    <subcellularLocation>
        <location evidence="1">Nucleus</location>
    </subcellularLocation>
</comment>
<keyword evidence="2" id="KW-0805">Transcription regulation</keyword>
<evidence type="ECO:0000259" key="7">
    <source>
        <dbReference type="PROSITE" id="PS50090"/>
    </source>
</evidence>
<dbReference type="InterPro" id="IPR009057">
    <property type="entry name" value="Homeodomain-like_sf"/>
</dbReference>
<dbReference type="EMBL" id="JBJKBG010000008">
    <property type="protein sequence ID" value="KAL3724698.1"/>
    <property type="molecule type" value="Genomic_DNA"/>
</dbReference>
<feature type="domain" description="Myb-like" evidence="7">
    <location>
        <begin position="62"/>
        <end position="112"/>
    </location>
</feature>
<evidence type="ECO:0000256" key="6">
    <source>
        <dbReference type="SAM" id="MobiDB-lite"/>
    </source>
</evidence>
<dbReference type="CDD" id="cd00167">
    <property type="entry name" value="SANT"/>
    <property type="match status" value="2"/>
</dbReference>
<evidence type="ECO:0000313" key="9">
    <source>
        <dbReference type="EMBL" id="KAL3724698.1"/>
    </source>
</evidence>
<accession>A0ABD3JD37</accession>
<keyword evidence="3" id="KW-0238">DNA-binding</keyword>
<dbReference type="AlphaFoldDB" id="A0ABD3JD37"/>
<dbReference type="GO" id="GO:0003677">
    <property type="term" value="F:DNA binding"/>
    <property type="evidence" value="ECO:0007669"/>
    <property type="project" value="UniProtKB-KW"/>
</dbReference>
<sequence length="275" mass="30858">MVRAPCCEKMGLKKGPWTPDEDQVLISYIQRNGHGNWRALPKQAGLLRCGKSCRLRWINYLRPDIKRGNFNREEEETIIKLHEMLGNRWSAIAARLPGRTDNEIKNVWHTHLKKRLKQNQVTPATTTTNNKSFNLDSSEPTIPRLLESSVHAPMSPQPSSSEISSVTDASTSTGIGEANNIEIKGEDMEYSMESFPLIDESFWSDNPGFLPDEYSSDSSGLSCFNVDTQTQYSVAPMADNVQGWPSDGVSHVDNGMDFWYDLFIRAGGAEELPAF</sequence>
<feature type="domain" description="HTH myb-type" evidence="8">
    <location>
        <begin position="9"/>
        <end position="61"/>
    </location>
</feature>
<dbReference type="PROSITE" id="PS51294">
    <property type="entry name" value="HTH_MYB"/>
    <property type="match status" value="2"/>
</dbReference>
<dbReference type="PANTHER" id="PTHR10641:SF1383">
    <property type="entry name" value="TRANSCRIPTION FACTOR MYB13"/>
    <property type="match status" value="1"/>
</dbReference>
<dbReference type="InterPro" id="IPR001005">
    <property type="entry name" value="SANT/Myb"/>
</dbReference>
<proteinExistence type="predicted"/>
<dbReference type="PROSITE" id="PS50090">
    <property type="entry name" value="MYB_LIKE"/>
    <property type="match status" value="2"/>
</dbReference>
<feature type="compositionally biased region" description="Low complexity" evidence="6">
    <location>
        <begin position="153"/>
        <end position="165"/>
    </location>
</feature>
<feature type="domain" description="HTH myb-type" evidence="8">
    <location>
        <begin position="62"/>
        <end position="116"/>
    </location>
</feature>
<dbReference type="FunFam" id="1.10.10.60:FF:000316">
    <property type="entry name" value="Transcription factor MYB15"/>
    <property type="match status" value="1"/>
</dbReference>
<gene>
    <name evidence="9" type="ORF">ACJRO7_029806</name>
</gene>
<keyword evidence="4" id="KW-0804">Transcription</keyword>
<evidence type="ECO:0000256" key="5">
    <source>
        <dbReference type="ARBA" id="ARBA00023242"/>
    </source>
</evidence>
<dbReference type="Pfam" id="PF00249">
    <property type="entry name" value="Myb_DNA-binding"/>
    <property type="match status" value="2"/>
</dbReference>
<protein>
    <submittedName>
        <fullName evidence="9">Uncharacterized protein</fullName>
    </submittedName>
</protein>
<reference evidence="9 10" key="1">
    <citation type="submission" date="2024-11" db="EMBL/GenBank/DDBJ databases">
        <title>Chromosome-level genome assembly of Eucalyptus globulus Labill. provides insights into its genome evolution.</title>
        <authorList>
            <person name="Li X."/>
        </authorList>
    </citation>
    <scope>NUCLEOTIDE SEQUENCE [LARGE SCALE GENOMIC DNA]</scope>
    <source>
        <strain evidence="9">CL2024</strain>
        <tissue evidence="9">Fresh tender leaves</tissue>
    </source>
</reference>
<keyword evidence="5" id="KW-0539">Nucleus</keyword>
<keyword evidence="10" id="KW-1185">Reference proteome</keyword>
<dbReference type="FunFam" id="1.10.10.60:FF:000121">
    <property type="entry name" value="Myb transcription factor"/>
    <property type="match status" value="1"/>
</dbReference>
<dbReference type="Gene3D" id="1.10.10.60">
    <property type="entry name" value="Homeodomain-like"/>
    <property type="match status" value="2"/>
</dbReference>
<dbReference type="SMART" id="SM00717">
    <property type="entry name" value="SANT"/>
    <property type="match status" value="2"/>
</dbReference>
<feature type="domain" description="Myb-like" evidence="7">
    <location>
        <begin position="9"/>
        <end position="61"/>
    </location>
</feature>